<evidence type="ECO:0000313" key="3">
    <source>
        <dbReference type="Proteomes" id="UP000238701"/>
    </source>
</evidence>
<dbReference type="Pfam" id="PF07110">
    <property type="entry name" value="EthD"/>
    <property type="match status" value="1"/>
</dbReference>
<feature type="domain" description="EthD" evidence="1">
    <location>
        <begin position="12"/>
        <end position="92"/>
    </location>
</feature>
<dbReference type="SUPFAM" id="SSF54909">
    <property type="entry name" value="Dimeric alpha+beta barrel"/>
    <property type="match status" value="1"/>
</dbReference>
<name>A0A2U3K6I1_9BACT</name>
<protein>
    <recommendedName>
        <fullName evidence="1">EthD domain-containing protein</fullName>
    </recommendedName>
</protein>
<proteinExistence type="predicted"/>
<dbReference type="AlphaFoldDB" id="A0A2U3K6I1"/>
<sequence length="107" mass="12120">MLKFMVVVYRRADLTPEQFRRHFEQVHGPLAKKLPGLRRYVQNYVGADSSRESPGWDAIVELYFDDRAAMEAAWESAEGAASDADLPEFADMARTTWSVVEEVGVLP</sequence>
<dbReference type="OrthoDB" id="6778120at2"/>
<accession>A0A2U3K6I1</accession>
<dbReference type="NCBIfam" id="TIGR02118">
    <property type="entry name" value="EthD family reductase"/>
    <property type="match status" value="1"/>
</dbReference>
<dbReference type="InterPro" id="IPR009799">
    <property type="entry name" value="EthD_dom"/>
</dbReference>
<dbReference type="Gene3D" id="3.30.70.100">
    <property type="match status" value="1"/>
</dbReference>
<dbReference type="EMBL" id="OMOD01000046">
    <property type="protein sequence ID" value="SPF35218.1"/>
    <property type="molecule type" value="Genomic_DNA"/>
</dbReference>
<dbReference type="Proteomes" id="UP000238701">
    <property type="component" value="Unassembled WGS sequence"/>
</dbReference>
<evidence type="ECO:0000259" key="1">
    <source>
        <dbReference type="Pfam" id="PF07110"/>
    </source>
</evidence>
<gene>
    <name evidence="2" type="ORF">SBA1_140109</name>
</gene>
<evidence type="ECO:0000313" key="2">
    <source>
        <dbReference type="EMBL" id="SPF35218.1"/>
    </source>
</evidence>
<dbReference type="InterPro" id="IPR011008">
    <property type="entry name" value="Dimeric_a/b-barrel"/>
</dbReference>
<organism evidence="2 3">
    <name type="scientific">Candidatus Sulfotelmatobacter kueseliae</name>
    <dbReference type="NCBI Taxonomy" id="2042962"/>
    <lineage>
        <taxon>Bacteria</taxon>
        <taxon>Pseudomonadati</taxon>
        <taxon>Acidobacteriota</taxon>
        <taxon>Terriglobia</taxon>
        <taxon>Terriglobales</taxon>
        <taxon>Candidatus Korobacteraceae</taxon>
        <taxon>Candidatus Sulfotelmatobacter</taxon>
    </lineage>
</organism>
<dbReference type="GO" id="GO:0016491">
    <property type="term" value="F:oxidoreductase activity"/>
    <property type="evidence" value="ECO:0007669"/>
    <property type="project" value="InterPro"/>
</dbReference>
<reference evidence="3" key="1">
    <citation type="submission" date="2018-02" db="EMBL/GenBank/DDBJ databases">
        <authorList>
            <person name="Hausmann B."/>
        </authorList>
    </citation>
    <scope>NUCLEOTIDE SEQUENCE [LARGE SCALE GENOMIC DNA]</scope>
    <source>
        <strain evidence="3">Peat soil MAG SbA1</strain>
    </source>
</reference>